<accession>A0AA88T984</accession>
<reference evidence="2" key="1">
    <citation type="submission" date="2023-08" db="EMBL/GenBank/DDBJ databases">
        <title>Chromosome-level Genome Assembly of mud carp (Cirrhinus molitorella).</title>
        <authorList>
            <person name="Liu H."/>
        </authorList>
    </citation>
    <scope>NUCLEOTIDE SEQUENCE</scope>
    <source>
        <strain evidence="2">Prfri</strain>
        <tissue evidence="2">Muscle</tissue>
    </source>
</reference>
<keyword evidence="3" id="KW-1185">Reference proteome</keyword>
<gene>
    <name evidence="2" type="ORF">Q8A67_024168</name>
</gene>
<evidence type="ECO:0000313" key="2">
    <source>
        <dbReference type="EMBL" id="KAK2869776.1"/>
    </source>
</evidence>
<name>A0AA88T984_9TELE</name>
<evidence type="ECO:0000256" key="1">
    <source>
        <dbReference type="SAM" id="MobiDB-lite"/>
    </source>
</evidence>
<sequence length="109" mass="12395">MMWRSLEVQRYLTSSELRHHYRAIEGYAVDVTPRIKGGLQEIKCEHQFSAKVPLTSSSEPKKTANVRSEPEAWQTAMLSGDREEERNGVNSEDERGFGAPSSAIRSEQR</sequence>
<proteinExistence type="predicted"/>
<feature type="region of interest" description="Disordered" evidence="1">
    <location>
        <begin position="53"/>
        <end position="109"/>
    </location>
</feature>
<dbReference type="Proteomes" id="UP001187343">
    <property type="component" value="Unassembled WGS sequence"/>
</dbReference>
<dbReference type="AlphaFoldDB" id="A0AA88T984"/>
<feature type="compositionally biased region" description="Basic and acidic residues" evidence="1">
    <location>
        <begin position="80"/>
        <end position="96"/>
    </location>
</feature>
<dbReference type="EMBL" id="JAUYZG010000024">
    <property type="protein sequence ID" value="KAK2869776.1"/>
    <property type="molecule type" value="Genomic_DNA"/>
</dbReference>
<comment type="caution">
    <text evidence="2">The sequence shown here is derived from an EMBL/GenBank/DDBJ whole genome shotgun (WGS) entry which is preliminary data.</text>
</comment>
<protein>
    <submittedName>
        <fullName evidence="2">Uncharacterized protein</fullName>
    </submittedName>
</protein>
<organism evidence="2 3">
    <name type="scientific">Cirrhinus molitorella</name>
    <name type="common">mud carp</name>
    <dbReference type="NCBI Taxonomy" id="172907"/>
    <lineage>
        <taxon>Eukaryota</taxon>
        <taxon>Metazoa</taxon>
        <taxon>Chordata</taxon>
        <taxon>Craniata</taxon>
        <taxon>Vertebrata</taxon>
        <taxon>Euteleostomi</taxon>
        <taxon>Actinopterygii</taxon>
        <taxon>Neopterygii</taxon>
        <taxon>Teleostei</taxon>
        <taxon>Ostariophysi</taxon>
        <taxon>Cypriniformes</taxon>
        <taxon>Cyprinidae</taxon>
        <taxon>Labeoninae</taxon>
        <taxon>Labeonini</taxon>
        <taxon>Cirrhinus</taxon>
    </lineage>
</organism>
<evidence type="ECO:0000313" key="3">
    <source>
        <dbReference type="Proteomes" id="UP001187343"/>
    </source>
</evidence>